<comment type="caution">
    <text evidence="2">The sequence shown here is derived from an EMBL/GenBank/DDBJ whole genome shotgun (WGS) entry which is preliminary data.</text>
</comment>
<organism evidence="2 3">
    <name type="scientific">Pseudotabrizicola sediminis</name>
    <dbReference type="NCBI Taxonomy" id="2486418"/>
    <lineage>
        <taxon>Bacteria</taxon>
        <taxon>Pseudomonadati</taxon>
        <taxon>Pseudomonadota</taxon>
        <taxon>Alphaproteobacteria</taxon>
        <taxon>Rhodobacterales</taxon>
        <taxon>Paracoccaceae</taxon>
        <taxon>Pseudotabrizicola</taxon>
    </lineage>
</organism>
<evidence type="ECO:0000313" key="3">
    <source>
        <dbReference type="Proteomes" id="UP000297741"/>
    </source>
</evidence>
<protein>
    <submittedName>
        <fullName evidence="2">Periplasmic heavy metal sensor</fullName>
    </submittedName>
</protein>
<keyword evidence="1" id="KW-0472">Membrane</keyword>
<name>A0ABY2KIA0_9RHOB</name>
<dbReference type="EMBL" id="RPEM01000012">
    <property type="protein sequence ID" value="TGD42063.1"/>
    <property type="molecule type" value="Genomic_DNA"/>
</dbReference>
<keyword evidence="1" id="KW-0812">Transmembrane</keyword>
<proteinExistence type="predicted"/>
<feature type="transmembrane region" description="Helical" evidence="1">
    <location>
        <begin position="20"/>
        <end position="44"/>
    </location>
</feature>
<evidence type="ECO:0000313" key="2">
    <source>
        <dbReference type="EMBL" id="TGD42063.1"/>
    </source>
</evidence>
<dbReference type="InterPro" id="IPR025961">
    <property type="entry name" value="Metal_resist"/>
</dbReference>
<keyword evidence="3" id="KW-1185">Reference proteome</keyword>
<evidence type="ECO:0000256" key="1">
    <source>
        <dbReference type="SAM" id="Phobius"/>
    </source>
</evidence>
<gene>
    <name evidence="2" type="ORF">EEB11_16035</name>
</gene>
<reference evidence="2 3" key="1">
    <citation type="submission" date="2018-11" db="EMBL/GenBank/DDBJ databases">
        <title>Tabrizicola sp. isolated from sediment of alpine lake.</title>
        <authorList>
            <person name="Liu Z."/>
        </authorList>
    </citation>
    <scope>NUCLEOTIDE SEQUENCE [LARGE SCALE GENOMIC DNA]</scope>
    <source>
        <strain evidence="2 3">DRYC-M-16</strain>
    </source>
</reference>
<sequence>MTDLPPPVSPLPASRPAGRGLKLLLAVSLALNLAVAGTFAGVALRGHDPDRPPPAAVRDLTFGPFTEALTREQRRAMLRGFAERGPGLREMRAQIRTDFDAVLAALRATPFDAAAFQAAIAQQNTRFTARAESGREALVGLVLQMSDPERAAFLERLKQVLDRGGRKGREGAPRGD</sequence>
<dbReference type="RefSeq" id="WP_135433024.1">
    <property type="nucleotide sequence ID" value="NZ_RPEM01000012.1"/>
</dbReference>
<dbReference type="Pfam" id="PF13801">
    <property type="entry name" value="Metal_resist"/>
    <property type="match status" value="1"/>
</dbReference>
<accession>A0ABY2KIA0</accession>
<keyword evidence="1" id="KW-1133">Transmembrane helix</keyword>
<dbReference type="Proteomes" id="UP000297741">
    <property type="component" value="Unassembled WGS sequence"/>
</dbReference>